<dbReference type="Proteomes" id="UP001487740">
    <property type="component" value="Unassembled WGS sequence"/>
</dbReference>
<accession>A0AAW0SBG8</accession>
<reference evidence="1 2" key="1">
    <citation type="submission" date="2023-03" db="EMBL/GenBank/DDBJ databases">
        <title>High-quality genome of Scylla paramamosain provides insights in environmental adaptation.</title>
        <authorList>
            <person name="Zhang L."/>
        </authorList>
    </citation>
    <scope>NUCLEOTIDE SEQUENCE [LARGE SCALE GENOMIC DNA]</scope>
    <source>
        <strain evidence="1">LZ_2023a</strain>
        <tissue evidence="1">Muscle</tissue>
    </source>
</reference>
<sequence length="158" mass="16904">MTIDSGAERTIVQRRLARNIPAGTAVGECVEVQRAEAPPQGERAAEGAPLPSFLEDLATRSAVNLTEAQTELVCDTLGRYADVFSQSASDLGRTSLVKHTINTGTHAPVKSPPRRIAPARREEMQRAVNDLATGRPPDVDLPTVTSGFAAALQERFAE</sequence>
<keyword evidence="2" id="KW-1185">Reference proteome</keyword>
<evidence type="ECO:0000313" key="1">
    <source>
        <dbReference type="EMBL" id="KAK8372212.1"/>
    </source>
</evidence>
<proteinExistence type="predicted"/>
<dbReference type="AlphaFoldDB" id="A0AAW0SBG8"/>
<comment type="caution">
    <text evidence="1">The sequence shown here is derived from an EMBL/GenBank/DDBJ whole genome shotgun (WGS) entry which is preliminary data.</text>
</comment>
<evidence type="ECO:0000313" key="2">
    <source>
        <dbReference type="Proteomes" id="UP001487740"/>
    </source>
</evidence>
<protein>
    <submittedName>
        <fullName evidence="1">Uncharacterized protein</fullName>
    </submittedName>
</protein>
<name>A0AAW0SBG8_SCYPA</name>
<organism evidence="1 2">
    <name type="scientific">Scylla paramamosain</name>
    <name type="common">Mud crab</name>
    <dbReference type="NCBI Taxonomy" id="85552"/>
    <lineage>
        <taxon>Eukaryota</taxon>
        <taxon>Metazoa</taxon>
        <taxon>Ecdysozoa</taxon>
        <taxon>Arthropoda</taxon>
        <taxon>Crustacea</taxon>
        <taxon>Multicrustacea</taxon>
        <taxon>Malacostraca</taxon>
        <taxon>Eumalacostraca</taxon>
        <taxon>Eucarida</taxon>
        <taxon>Decapoda</taxon>
        <taxon>Pleocyemata</taxon>
        <taxon>Brachyura</taxon>
        <taxon>Eubrachyura</taxon>
        <taxon>Portunoidea</taxon>
        <taxon>Portunidae</taxon>
        <taxon>Portuninae</taxon>
        <taxon>Scylla</taxon>
    </lineage>
</organism>
<dbReference type="EMBL" id="JARAKH010003277">
    <property type="protein sequence ID" value="KAK8372212.1"/>
    <property type="molecule type" value="Genomic_DNA"/>
</dbReference>
<feature type="non-terminal residue" evidence="1">
    <location>
        <position position="158"/>
    </location>
</feature>
<gene>
    <name evidence="1" type="ORF">O3P69_010910</name>
</gene>